<evidence type="ECO:0000313" key="5">
    <source>
        <dbReference type="EMBL" id="SFM42063.1"/>
    </source>
</evidence>
<dbReference type="InterPro" id="IPR013783">
    <property type="entry name" value="Ig-like_fold"/>
</dbReference>
<dbReference type="AlphaFoldDB" id="A0A1I4QQV0"/>
<keyword evidence="2" id="KW-0325">Glycoprotein</keyword>
<dbReference type="InterPro" id="IPR011050">
    <property type="entry name" value="Pectin_lyase_fold/virulence"/>
</dbReference>
<evidence type="ECO:0000256" key="1">
    <source>
        <dbReference type="ARBA" id="ARBA00022723"/>
    </source>
</evidence>
<reference evidence="6" key="1">
    <citation type="submission" date="2016-10" db="EMBL/GenBank/DDBJ databases">
        <authorList>
            <person name="Varghese N."/>
            <person name="Submissions S."/>
        </authorList>
    </citation>
    <scope>NUCLEOTIDE SEQUENCE [LARGE SCALE GENOMIC DNA]</scope>
    <source>
        <strain evidence="6">CGMCC 1.4250</strain>
    </source>
</reference>
<gene>
    <name evidence="5" type="ORF">SAMN04487943_11770</name>
</gene>
<feature type="region of interest" description="Disordered" evidence="3">
    <location>
        <begin position="448"/>
        <end position="473"/>
    </location>
</feature>
<dbReference type="SUPFAM" id="SSF49265">
    <property type="entry name" value="Fibronectin type III"/>
    <property type="match status" value="2"/>
</dbReference>
<dbReference type="SUPFAM" id="SSF51126">
    <property type="entry name" value="Pectin lyase-like"/>
    <property type="match status" value="1"/>
</dbReference>
<keyword evidence="6" id="KW-1185">Reference proteome</keyword>
<dbReference type="Gene3D" id="2.60.40.10">
    <property type="entry name" value="Immunoglobulins"/>
    <property type="match status" value="4"/>
</dbReference>
<feature type="domain" description="Fibronectin type-III" evidence="4">
    <location>
        <begin position="731"/>
        <end position="818"/>
    </location>
</feature>
<dbReference type="SMART" id="SM00060">
    <property type="entry name" value="FN3"/>
    <property type="match status" value="4"/>
</dbReference>
<dbReference type="InterPro" id="IPR054470">
    <property type="entry name" value="FIMAH_dom"/>
</dbReference>
<dbReference type="InterPro" id="IPR036116">
    <property type="entry name" value="FN3_sf"/>
</dbReference>
<organism evidence="5 6">
    <name type="scientific">Gracilibacillus orientalis</name>
    <dbReference type="NCBI Taxonomy" id="334253"/>
    <lineage>
        <taxon>Bacteria</taxon>
        <taxon>Bacillati</taxon>
        <taxon>Bacillota</taxon>
        <taxon>Bacilli</taxon>
        <taxon>Bacillales</taxon>
        <taxon>Bacillaceae</taxon>
        <taxon>Gracilibacillus</taxon>
    </lineage>
</organism>
<protein>
    <submittedName>
        <fullName evidence="5">Fibronectin type 3 domain-containing protein</fullName>
    </submittedName>
</protein>
<feature type="region of interest" description="Disordered" evidence="3">
    <location>
        <begin position="377"/>
        <end position="428"/>
    </location>
</feature>
<dbReference type="Proteomes" id="UP000198565">
    <property type="component" value="Unassembled WGS sequence"/>
</dbReference>
<evidence type="ECO:0000256" key="3">
    <source>
        <dbReference type="SAM" id="MobiDB-lite"/>
    </source>
</evidence>
<dbReference type="PANTHER" id="PTHR42970:SF1">
    <property type="entry name" value="PECTATE LYASE C-RELATED"/>
    <property type="match status" value="1"/>
</dbReference>
<dbReference type="RefSeq" id="WP_091486176.1">
    <property type="nucleotide sequence ID" value="NZ_FOTR01000017.1"/>
</dbReference>
<keyword evidence="1" id="KW-0479">Metal-binding</keyword>
<dbReference type="STRING" id="334253.SAMN04487943_11770"/>
<feature type="domain" description="Fibronectin type-III" evidence="4">
    <location>
        <begin position="824"/>
        <end position="912"/>
    </location>
</feature>
<dbReference type="GO" id="GO:0046872">
    <property type="term" value="F:metal ion binding"/>
    <property type="evidence" value="ECO:0007669"/>
    <property type="project" value="UniProtKB-KW"/>
</dbReference>
<dbReference type="PROSITE" id="PS50853">
    <property type="entry name" value="FN3"/>
    <property type="match status" value="3"/>
</dbReference>
<feature type="compositionally biased region" description="Acidic residues" evidence="3">
    <location>
        <begin position="392"/>
        <end position="404"/>
    </location>
</feature>
<dbReference type="Pfam" id="PF22888">
    <property type="entry name" value="FIMAH"/>
    <property type="match status" value="1"/>
</dbReference>
<dbReference type="CDD" id="cd00063">
    <property type="entry name" value="FN3"/>
    <property type="match status" value="4"/>
</dbReference>
<proteinExistence type="predicted"/>
<dbReference type="Gene3D" id="2.160.20.10">
    <property type="entry name" value="Single-stranded right-handed beta-helix, Pectin lyase-like"/>
    <property type="match status" value="1"/>
</dbReference>
<evidence type="ECO:0000259" key="4">
    <source>
        <dbReference type="PROSITE" id="PS50853"/>
    </source>
</evidence>
<feature type="compositionally biased region" description="Acidic residues" evidence="3">
    <location>
        <begin position="460"/>
        <end position="472"/>
    </location>
</feature>
<dbReference type="InterPro" id="IPR003961">
    <property type="entry name" value="FN3_dom"/>
</dbReference>
<dbReference type="EMBL" id="FOTR01000017">
    <property type="protein sequence ID" value="SFM42063.1"/>
    <property type="molecule type" value="Genomic_DNA"/>
</dbReference>
<accession>A0A1I4QQV0</accession>
<dbReference type="InterPro" id="IPR052063">
    <property type="entry name" value="Polysaccharide_Lyase_1"/>
</dbReference>
<evidence type="ECO:0000313" key="6">
    <source>
        <dbReference type="Proteomes" id="UP000198565"/>
    </source>
</evidence>
<dbReference type="InterPro" id="IPR012334">
    <property type="entry name" value="Pectin_lyas_fold"/>
</dbReference>
<evidence type="ECO:0000256" key="2">
    <source>
        <dbReference type="ARBA" id="ARBA00023180"/>
    </source>
</evidence>
<name>A0A1I4QQV0_9BACI</name>
<feature type="domain" description="Fibronectin type-III" evidence="4">
    <location>
        <begin position="914"/>
        <end position="999"/>
    </location>
</feature>
<dbReference type="PANTHER" id="PTHR42970">
    <property type="entry name" value="PECTATE LYASE C-RELATED"/>
    <property type="match status" value="1"/>
</dbReference>
<sequence>MRRSFYFMLCFVICFSILPILNPIVNAAEETELLAFPGAEGFGQYTKGGRGGEVYHVTSYELTGPGTFHDALTTAGDTPRTIVFDISGNITIPQIIVRNKSNITIAGQTAPGDGVTIKGNNVRFIDSNDIIIRYMRFRLGKNDFQDDALYFEDSQNVIIDHSSFSWGTDENLSILSKSYENPESKNITVQWSIISEGLLTHSMGGLIEMNTITMHHNLYAHNNDRNPKTKGQIDFVNNVVYNWGQYPYVAGGESGTKGYGNVEGNYFIAGVNSGNPEYAVVRGNENYSLFLDNNRIDSNKNGVLDGTDTGTDMMEAERPSVIVDERFEYPLTNTEEPEEAYEHVLGFAGSSLVRDSVDQRVIHDVRNQTGAIIGHENDVGGFPVLEKGTAPEDTDQDGMPDDWELAQGLDPNNPEDRNGDKSGNGYTNLEDYLNEVAAQTFPENYPMEPPVWSGDPFVPPEEETDPEPEPDPEPLPVMDGEITKNVVINDNSSGGSVNAGNWSVEDNLQVGDLVAGDRDSYRFTTIPDELQGVEWIRSAVNSRSATSEDLVSFYLAADANVYVAHDSRVSSKPEWLSSEYEDTGQTMEDDQPVTFELYKKHYPAGSFVVMGPNNNSSRMNYFALIQPTNQQEEPPAVSPGDLEAEVGAGQVSLNWSSVDEAEEYLIYRSSSKDPSFRAIASTEANNYQDDKVELGVSYQYKVSAINAGGESELSELTEVFFFDPNEPAPVAPTDLTVTETKSITVMLEWQPVEDAISYGIFRSTDPDGDFTKVANTTNASYTDKPVDPSTTYYYKVSTTSIGGESEMSSEVSTTTEEAISLPDVPKGLSTGEITTSTFEIQWESLDEAESYDIYRKANEESGYSKLASVYTSTYKDESVSISRTGYSYKILAVNEMGESDLSEEINVDMPLPETPSDLKVTLAGKDFVGLAWTSNGGANQYNIYRETDGEVENLGYAKVDSYYDRTAEPGVTYTYYIKAENASGESEQSNAVQVTSSQITVLTNYMQQYEKTGDITGAVVSQLTETLKQVEHHLAKGSTRKAIKFISKYIEQLNKEVNEENISPLASAYLKHYAESFREELNN</sequence>
<dbReference type="OrthoDB" id="9804686at2"/>